<evidence type="ECO:0000313" key="2">
    <source>
        <dbReference type="Proteomes" id="UP001596004"/>
    </source>
</evidence>
<sequence length="84" mass="9732">MGFIKNAKIDALKQEAHRALEEGRWVFTPRLNTPAFHHDFTGSVSGWAEMIEAIEASGWMLVHWSVSTDQRGRPEAYPFFRRRT</sequence>
<organism evidence="1 2">
    <name type="scientific">Sphaerisporangium dianthi</name>
    <dbReference type="NCBI Taxonomy" id="1436120"/>
    <lineage>
        <taxon>Bacteria</taxon>
        <taxon>Bacillati</taxon>
        <taxon>Actinomycetota</taxon>
        <taxon>Actinomycetes</taxon>
        <taxon>Streptosporangiales</taxon>
        <taxon>Streptosporangiaceae</taxon>
        <taxon>Sphaerisporangium</taxon>
    </lineage>
</organism>
<evidence type="ECO:0000313" key="1">
    <source>
        <dbReference type="EMBL" id="MFC4531495.1"/>
    </source>
</evidence>
<dbReference type="RefSeq" id="WP_380840115.1">
    <property type="nucleotide sequence ID" value="NZ_JBHSFP010000006.1"/>
</dbReference>
<accession>A0ABV9CFP3</accession>
<evidence type="ECO:0008006" key="3">
    <source>
        <dbReference type="Google" id="ProtNLM"/>
    </source>
</evidence>
<gene>
    <name evidence="1" type="ORF">ACFO60_12030</name>
</gene>
<proteinExistence type="predicted"/>
<keyword evidence="2" id="KW-1185">Reference proteome</keyword>
<name>A0ABV9CFP3_9ACTN</name>
<comment type="caution">
    <text evidence="1">The sequence shown here is derived from an EMBL/GenBank/DDBJ whole genome shotgun (WGS) entry which is preliminary data.</text>
</comment>
<protein>
    <recommendedName>
        <fullName evidence="3">DUF3291 domain-containing protein</fullName>
    </recommendedName>
</protein>
<dbReference type="EMBL" id="JBHSFP010000006">
    <property type="protein sequence ID" value="MFC4531495.1"/>
    <property type="molecule type" value="Genomic_DNA"/>
</dbReference>
<dbReference type="Proteomes" id="UP001596004">
    <property type="component" value="Unassembled WGS sequence"/>
</dbReference>
<reference evidence="2" key="1">
    <citation type="journal article" date="2019" name="Int. J. Syst. Evol. Microbiol.">
        <title>The Global Catalogue of Microorganisms (GCM) 10K type strain sequencing project: providing services to taxonomists for standard genome sequencing and annotation.</title>
        <authorList>
            <consortium name="The Broad Institute Genomics Platform"/>
            <consortium name="The Broad Institute Genome Sequencing Center for Infectious Disease"/>
            <person name="Wu L."/>
            <person name="Ma J."/>
        </authorList>
    </citation>
    <scope>NUCLEOTIDE SEQUENCE [LARGE SCALE GENOMIC DNA]</scope>
    <source>
        <strain evidence="2">CGMCC 4.7132</strain>
    </source>
</reference>